<reference evidence="2" key="1">
    <citation type="journal article" date="2020" name="Stud. Mycol.">
        <title>101 Dothideomycetes genomes: a test case for predicting lifestyles and emergence of pathogens.</title>
        <authorList>
            <person name="Haridas S."/>
            <person name="Albert R."/>
            <person name="Binder M."/>
            <person name="Bloem J."/>
            <person name="Labutti K."/>
            <person name="Salamov A."/>
            <person name="Andreopoulos B."/>
            <person name="Baker S."/>
            <person name="Barry K."/>
            <person name="Bills G."/>
            <person name="Bluhm B."/>
            <person name="Cannon C."/>
            <person name="Castanera R."/>
            <person name="Culley D."/>
            <person name="Daum C."/>
            <person name="Ezra D."/>
            <person name="Gonzalez J."/>
            <person name="Henrissat B."/>
            <person name="Kuo A."/>
            <person name="Liang C."/>
            <person name="Lipzen A."/>
            <person name="Lutzoni F."/>
            <person name="Magnuson J."/>
            <person name="Mondo S."/>
            <person name="Nolan M."/>
            <person name="Ohm R."/>
            <person name="Pangilinan J."/>
            <person name="Park H.-J."/>
            <person name="Ramirez L."/>
            <person name="Alfaro M."/>
            <person name="Sun H."/>
            <person name="Tritt A."/>
            <person name="Yoshinaga Y."/>
            <person name="Zwiers L.-H."/>
            <person name="Turgeon B."/>
            <person name="Goodwin S."/>
            <person name="Spatafora J."/>
            <person name="Crous P."/>
            <person name="Grigoriev I."/>
        </authorList>
    </citation>
    <scope>NUCLEOTIDE SEQUENCE</scope>
    <source>
        <strain evidence="2">CBS 133067</strain>
    </source>
</reference>
<comment type="caution">
    <text evidence="2">The sequence shown here is derived from an EMBL/GenBank/DDBJ whole genome shotgun (WGS) entry which is preliminary data.</text>
</comment>
<dbReference type="Proteomes" id="UP000799772">
    <property type="component" value="Unassembled WGS sequence"/>
</dbReference>
<keyword evidence="1" id="KW-0732">Signal</keyword>
<evidence type="ECO:0000313" key="3">
    <source>
        <dbReference type="Proteomes" id="UP000799772"/>
    </source>
</evidence>
<gene>
    <name evidence="2" type="ORF">NA57DRAFT_60885</name>
</gene>
<dbReference type="AlphaFoldDB" id="A0A9P4I7B9"/>
<evidence type="ECO:0000256" key="1">
    <source>
        <dbReference type="SAM" id="SignalP"/>
    </source>
</evidence>
<name>A0A9P4I7B9_9PEZI</name>
<protein>
    <submittedName>
        <fullName evidence="2">Uncharacterized protein</fullName>
    </submittedName>
</protein>
<evidence type="ECO:0000313" key="2">
    <source>
        <dbReference type="EMBL" id="KAF2094253.1"/>
    </source>
</evidence>
<sequence>MLFCSSLLSLQLLFTTTGPYQLRTREGPPLIEASLGIPIQLQHVQFTGSPVFDENGVSSIPPRDPKSRWPENATYFGEASKSMDEVWHKLTKPFEFALSEAEAKSIWGDRYTTHRDPRDGRYMAGCLSQFTLSRLRSSSIRSAAVPFNAVPWQSPFRTLPGQPSSDNSMLWKHDHHTNIVQKRIGPWVY</sequence>
<feature type="signal peptide" evidence="1">
    <location>
        <begin position="1"/>
        <end position="19"/>
    </location>
</feature>
<accession>A0A9P4I7B9</accession>
<keyword evidence="3" id="KW-1185">Reference proteome</keyword>
<proteinExistence type="predicted"/>
<feature type="chain" id="PRO_5040348552" evidence="1">
    <location>
        <begin position="20"/>
        <end position="189"/>
    </location>
</feature>
<organism evidence="2 3">
    <name type="scientific">Rhizodiscina lignyota</name>
    <dbReference type="NCBI Taxonomy" id="1504668"/>
    <lineage>
        <taxon>Eukaryota</taxon>
        <taxon>Fungi</taxon>
        <taxon>Dikarya</taxon>
        <taxon>Ascomycota</taxon>
        <taxon>Pezizomycotina</taxon>
        <taxon>Dothideomycetes</taxon>
        <taxon>Pleosporomycetidae</taxon>
        <taxon>Aulographales</taxon>
        <taxon>Rhizodiscinaceae</taxon>
        <taxon>Rhizodiscina</taxon>
    </lineage>
</organism>
<dbReference type="EMBL" id="ML978135">
    <property type="protein sequence ID" value="KAF2094253.1"/>
    <property type="molecule type" value="Genomic_DNA"/>
</dbReference>